<accession>A0A150NX39</accession>
<dbReference type="Gene3D" id="3.30.1330.30">
    <property type="match status" value="1"/>
</dbReference>
<evidence type="ECO:0000256" key="4">
    <source>
        <dbReference type="ARBA" id="ARBA00022917"/>
    </source>
</evidence>
<evidence type="ECO:0000256" key="1">
    <source>
        <dbReference type="ARBA" id="ARBA00010759"/>
    </source>
</evidence>
<feature type="binding site" evidence="6">
    <location>
        <position position="177"/>
    </location>
    <ligand>
        <name>Fe cation</name>
        <dbReference type="ChEBI" id="CHEBI:24875"/>
    </ligand>
</feature>
<dbReference type="GO" id="GO:0042586">
    <property type="term" value="F:peptide deformylase activity"/>
    <property type="evidence" value="ECO:0007669"/>
    <property type="project" value="UniProtKB-UniRule"/>
</dbReference>
<comment type="catalytic activity">
    <reaction evidence="6">
        <text>N-terminal N-formyl-L-methionyl-[peptide] + H2O = N-terminal L-methionyl-[peptide] + formate</text>
        <dbReference type="Rhea" id="RHEA:24420"/>
        <dbReference type="Rhea" id="RHEA-COMP:10639"/>
        <dbReference type="Rhea" id="RHEA-COMP:10640"/>
        <dbReference type="ChEBI" id="CHEBI:15377"/>
        <dbReference type="ChEBI" id="CHEBI:15740"/>
        <dbReference type="ChEBI" id="CHEBI:49298"/>
        <dbReference type="ChEBI" id="CHEBI:64731"/>
        <dbReference type="EC" id="3.5.1.88"/>
    </reaction>
</comment>
<feature type="binding site" evidence="6">
    <location>
        <position position="173"/>
    </location>
    <ligand>
        <name>Fe cation</name>
        <dbReference type="ChEBI" id="CHEBI:24875"/>
    </ligand>
</feature>
<gene>
    <name evidence="6" type="primary">def</name>
    <name evidence="8" type="ORF">SMIM3I_01467</name>
</gene>
<evidence type="ECO:0000313" key="9">
    <source>
        <dbReference type="Proteomes" id="UP000075442"/>
    </source>
</evidence>
<evidence type="ECO:0000256" key="5">
    <source>
        <dbReference type="ARBA" id="ARBA00023004"/>
    </source>
</evidence>
<comment type="caution">
    <text evidence="8">The sequence shown here is derived from an EMBL/GenBank/DDBJ whole genome shotgun (WGS) entry which is preliminary data.</text>
</comment>
<dbReference type="Proteomes" id="UP000075442">
    <property type="component" value="Unassembled WGS sequence"/>
</dbReference>
<evidence type="ECO:0000256" key="3">
    <source>
        <dbReference type="ARBA" id="ARBA00022801"/>
    </source>
</evidence>
<comment type="similarity">
    <text evidence="1 6">Belongs to the polypeptide deformylase family.</text>
</comment>
<name>A0A150NX39_STRMT</name>
<keyword evidence="3 6" id="KW-0378">Hydrolase</keyword>
<dbReference type="SUPFAM" id="SSF55315">
    <property type="entry name" value="L30e-like"/>
    <property type="match status" value="1"/>
</dbReference>
<comment type="cofactor">
    <cofactor evidence="6">
        <name>Fe(2+)</name>
        <dbReference type="ChEBI" id="CHEBI:29033"/>
    </cofactor>
    <text evidence="6">Binds 1 Fe(2+) ion.</text>
</comment>
<comment type="function">
    <text evidence="6">Removes the formyl group from the N-terminal Met of newly synthesized proteins. Requires at least a dipeptide for an efficient rate of reaction. N-terminal L-methionine is a prerequisite for activity but the enzyme has broad specificity at other positions.</text>
</comment>
<dbReference type="PANTHER" id="PTHR10458">
    <property type="entry name" value="PEPTIDE DEFORMYLASE"/>
    <property type="match status" value="1"/>
</dbReference>
<reference evidence="8 9" key="1">
    <citation type="submission" date="2016-01" db="EMBL/GenBank/DDBJ databases">
        <title>Highly variable Streptococcus oralis 1 are common among viridans streptococci isolated from primates.</title>
        <authorList>
            <person name="Denapaite D."/>
            <person name="Rieger M."/>
            <person name="Koendgen S."/>
            <person name="Brueckner R."/>
            <person name="Ochigava I."/>
            <person name="Kappeler P."/>
            <person name="Maetz-Rensing K."/>
            <person name="Leendertz F."/>
        </authorList>
    </citation>
    <scope>NUCLEOTIDE SEQUENCE [LARGE SCALE GENOMIC DNA]</scope>
    <source>
        <strain evidence="8 9">M3-1</strain>
    </source>
</reference>
<sequence>MSAIERITKAAHLIDMNDIIREGNPTLRAVAEEVTFPLSDQEIILGEKMMQFLKHSQDPVMAEKMGLRGGVGLAAPQLDISKRIIAVLVPNIVEEGETPEEAYDLQAIMYNPKIVSHSVQDAALGEGEGCLSVDRNVPGYVVRHARVTVDYFDKDGEKHRIKLKGYNSIVVQHEIDHINGIMFYDRINEKRPICSKRWLTNSRIKKIPLQYGVLCYNRGMKTNDIVYGVHAVTEALLANTGNKLYLQKDLRGKNVEKAKELATEKKVSISWTSKKIPF</sequence>
<dbReference type="EMBL" id="LROU01000018">
    <property type="protein sequence ID" value="KYF38032.1"/>
    <property type="molecule type" value="Genomic_DNA"/>
</dbReference>
<dbReference type="GO" id="GO:0008168">
    <property type="term" value="F:methyltransferase activity"/>
    <property type="evidence" value="ECO:0007669"/>
    <property type="project" value="InterPro"/>
</dbReference>
<keyword evidence="5 6" id="KW-0408">Iron</keyword>
<dbReference type="HAMAP" id="MF_00163">
    <property type="entry name" value="Pep_deformylase"/>
    <property type="match status" value="1"/>
</dbReference>
<evidence type="ECO:0000259" key="7">
    <source>
        <dbReference type="Pfam" id="PF08032"/>
    </source>
</evidence>
<keyword evidence="4 6" id="KW-0648">Protein biosynthesis</keyword>
<evidence type="ECO:0000256" key="2">
    <source>
        <dbReference type="ARBA" id="ARBA00022723"/>
    </source>
</evidence>
<dbReference type="PANTHER" id="PTHR10458:SF8">
    <property type="entry name" value="PEPTIDE DEFORMYLASE 2"/>
    <property type="match status" value="1"/>
</dbReference>
<protein>
    <recommendedName>
        <fullName evidence="6">Peptide deformylase</fullName>
        <shortName evidence="6">PDF</shortName>
        <ecNumber evidence="6">3.5.1.88</ecNumber>
    </recommendedName>
    <alternativeName>
        <fullName evidence="6">Polypeptide deformylase</fullName>
    </alternativeName>
</protein>
<feature type="domain" description="RNA 2-O ribose methyltransferase substrate binding" evidence="7">
    <location>
        <begin position="225"/>
        <end position="275"/>
    </location>
</feature>
<dbReference type="Pfam" id="PF01327">
    <property type="entry name" value="Pep_deformylase"/>
    <property type="match status" value="1"/>
</dbReference>
<dbReference type="GO" id="GO:0006412">
    <property type="term" value="P:translation"/>
    <property type="evidence" value="ECO:0007669"/>
    <property type="project" value="UniProtKB-UniRule"/>
</dbReference>
<feature type="binding site" evidence="6">
    <location>
        <position position="130"/>
    </location>
    <ligand>
        <name>Fe cation</name>
        <dbReference type="ChEBI" id="CHEBI:24875"/>
    </ligand>
</feature>
<organism evidence="8 9">
    <name type="scientific">Streptococcus mitis</name>
    <dbReference type="NCBI Taxonomy" id="28037"/>
    <lineage>
        <taxon>Bacteria</taxon>
        <taxon>Bacillati</taxon>
        <taxon>Bacillota</taxon>
        <taxon>Bacilli</taxon>
        <taxon>Lactobacillales</taxon>
        <taxon>Streptococcaceae</taxon>
        <taxon>Streptococcus</taxon>
        <taxon>Streptococcus mitis group</taxon>
    </lineage>
</organism>
<dbReference type="FunFam" id="3.90.45.10:FF:000002">
    <property type="entry name" value="Peptide deformylase"/>
    <property type="match status" value="1"/>
</dbReference>
<evidence type="ECO:0000256" key="6">
    <source>
        <dbReference type="HAMAP-Rule" id="MF_00163"/>
    </source>
</evidence>
<dbReference type="InterPro" id="IPR036821">
    <property type="entry name" value="Peptide_deformylase_sf"/>
</dbReference>
<dbReference type="NCBIfam" id="TIGR00079">
    <property type="entry name" value="pept_deformyl"/>
    <property type="match status" value="1"/>
</dbReference>
<dbReference type="EC" id="3.5.1.88" evidence="6"/>
<dbReference type="AlphaFoldDB" id="A0A150NX39"/>
<dbReference type="CDD" id="cd00487">
    <property type="entry name" value="Pep_deformylase"/>
    <property type="match status" value="1"/>
</dbReference>
<dbReference type="InterPro" id="IPR029064">
    <property type="entry name" value="Ribosomal_eL30-like_sf"/>
</dbReference>
<keyword evidence="2 6" id="KW-0479">Metal-binding</keyword>
<dbReference type="Pfam" id="PF08032">
    <property type="entry name" value="SpoU_sub_bind"/>
    <property type="match status" value="1"/>
</dbReference>
<evidence type="ECO:0000313" key="8">
    <source>
        <dbReference type="EMBL" id="KYF38032.1"/>
    </source>
</evidence>
<dbReference type="InterPro" id="IPR013123">
    <property type="entry name" value="SpoU_subst-bd"/>
</dbReference>
<feature type="active site" evidence="6">
    <location>
        <position position="174"/>
    </location>
</feature>
<dbReference type="PRINTS" id="PR01576">
    <property type="entry name" value="PDEFORMYLASE"/>
</dbReference>
<dbReference type="PATRIC" id="fig|28037.235.peg.367"/>
<dbReference type="Gene3D" id="3.90.45.10">
    <property type="entry name" value="Peptide deformylase"/>
    <property type="match status" value="1"/>
</dbReference>
<dbReference type="SUPFAM" id="SSF56420">
    <property type="entry name" value="Peptide deformylase"/>
    <property type="match status" value="1"/>
</dbReference>
<proteinExistence type="inferred from homology"/>
<dbReference type="InterPro" id="IPR023635">
    <property type="entry name" value="Peptide_deformylase"/>
</dbReference>
<dbReference type="GO" id="GO:0046872">
    <property type="term" value="F:metal ion binding"/>
    <property type="evidence" value="ECO:0007669"/>
    <property type="project" value="UniProtKB-KW"/>
</dbReference>